<accession>A0ACB8U9P3</accession>
<dbReference type="EMBL" id="MU274906">
    <property type="protein sequence ID" value="KAI0091038.1"/>
    <property type="molecule type" value="Genomic_DNA"/>
</dbReference>
<reference evidence="1" key="1">
    <citation type="journal article" date="2021" name="Environ. Microbiol.">
        <title>Gene family expansions and transcriptome signatures uncover fungal adaptations to wood decay.</title>
        <authorList>
            <person name="Hage H."/>
            <person name="Miyauchi S."/>
            <person name="Viragh M."/>
            <person name="Drula E."/>
            <person name="Min B."/>
            <person name="Chaduli D."/>
            <person name="Navarro D."/>
            <person name="Favel A."/>
            <person name="Norest M."/>
            <person name="Lesage-Meessen L."/>
            <person name="Balint B."/>
            <person name="Merenyi Z."/>
            <person name="de Eugenio L."/>
            <person name="Morin E."/>
            <person name="Martinez A.T."/>
            <person name="Baldrian P."/>
            <person name="Stursova M."/>
            <person name="Martinez M.J."/>
            <person name="Novotny C."/>
            <person name="Magnuson J.K."/>
            <person name="Spatafora J.W."/>
            <person name="Maurice S."/>
            <person name="Pangilinan J."/>
            <person name="Andreopoulos W."/>
            <person name="LaButti K."/>
            <person name="Hundley H."/>
            <person name="Na H."/>
            <person name="Kuo A."/>
            <person name="Barry K."/>
            <person name="Lipzen A."/>
            <person name="Henrissat B."/>
            <person name="Riley R."/>
            <person name="Ahrendt S."/>
            <person name="Nagy L.G."/>
            <person name="Grigoriev I.V."/>
            <person name="Martin F."/>
            <person name="Rosso M.N."/>
        </authorList>
    </citation>
    <scope>NUCLEOTIDE SEQUENCE</scope>
    <source>
        <strain evidence="1">CBS 384.51</strain>
    </source>
</reference>
<keyword evidence="1" id="KW-0808">Transferase</keyword>
<keyword evidence="2" id="KW-1185">Reference proteome</keyword>
<gene>
    <name evidence="1" type="ORF">BDY19DRAFT_886205</name>
</gene>
<organism evidence="1 2">
    <name type="scientific">Irpex rosettiformis</name>
    <dbReference type="NCBI Taxonomy" id="378272"/>
    <lineage>
        <taxon>Eukaryota</taxon>
        <taxon>Fungi</taxon>
        <taxon>Dikarya</taxon>
        <taxon>Basidiomycota</taxon>
        <taxon>Agaricomycotina</taxon>
        <taxon>Agaricomycetes</taxon>
        <taxon>Polyporales</taxon>
        <taxon>Irpicaceae</taxon>
        <taxon>Irpex</taxon>
    </lineage>
</organism>
<comment type="caution">
    <text evidence="1">The sequence shown here is derived from an EMBL/GenBank/DDBJ whole genome shotgun (WGS) entry which is preliminary data.</text>
</comment>
<keyword evidence="1" id="KW-0489">Methyltransferase</keyword>
<protein>
    <submittedName>
        <fullName evidence="1">S-adenosyl-L-methionine-dependent methyltransferase</fullName>
    </submittedName>
</protein>
<evidence type="ECO:0000313" key="2">
    <source>
        <dbReference type="Proteomes" id="UP001055072"/>
    </source>
</evidence>
<proteinExistence type="predicted"/>
<name>A0ACB8U9P3_9APHY</name>
<sequence length="480" mass="52225">MASSVQIRLRAGLSSCLRSFQVRPPVWRGRWAQNASQWANNTNNCGYSTASSLTKVEKLVLDTIKGSATSSATGPMSFSTYMKMCLAHPTEGYYSNPSNPIFGAKGDFITSPEISQVFGELLAVWMLSQWLNSGNAKPIRLVELGPGRGTLMADILRVLAQFPAARAAVSDILLVENSDTLKTTQAETLRPLAEKNEWNLSWTSHIEEVEATDKQYTMVVAHEFFDALPFHLLQATDGWREVLITSGPDPTSPTKLGASTHPLDNPSPGTVKNLSSTNFRTVLSPTSTATANLLGVSSPRFQKIPVGGRLEVSPTSFKIARRIGELLHSDSTGTGAAGCALIIDYGGAKSYGSSFRAFKGHKIVDVFHRPGECDLTINVDFAYLKDAIADLAMTLGPLPQGMFLTRMGLRLRVEALKKVAKSEKRKTDIENAAKRLVDATGMGSQYQVLAISGTGKAELSPEQRWPFVDQQQLQNTNVRN</sequence>
<evidence type="ECO:0000313" key="1">
    <source>
        <dbReference type="EMBL" id="KAI0091038.1"/>
    </source>
</evidence>
<dbReference type="Proteomes" id="UP001055072">
    <property type="component" value="Unassembled WGS sequence"/>
</dbReference>